<dbReference type="EMBL" id="CP137852">
    <property type="protein sequence ID" value="WPB87265.1"/>
    <property type="molecule type" value="Genomic_DNA"/>
</dbReference>
<evidence type="ECO:0000256" key="1">
    <source>
        <dbReference type="ARBA" id="ARBA00004418"/>
    </source>
</evidence>
<evidence type="ECO:0000256" key="2">
    <source>
        <dbReference type="ARBA" id="ARBA00010742"/>
    </source>
</evidence>
<evidence type="ECO:0000313" key="6">
    <source>
        <dbReference type="EMBL" id="WPB87265.1"/>
    </source>
</evidence>
<dbReference type="Pfam" id="PF09084">
    <property type="entry name" value="NMT1"/>
    <property type="match status" value="1"/>
</dbReference>
<dbReference type="Gene3D" id="3.40.190.10">
    <property type="entry name" value="Periplasmic binding protein-like II"/>
    <property type="match status" value="2"/>
</dbReference>
<accession>A0ABZ0PQ93</accession>
<organism evidence="6 7">
    <name type="scientific">Sediminicoccus rosea</name>
    <dbReference type="NCBI Taxonomy" id="1225128"/>
    <lineage>
        <taxon>Bacteria</taxon>
        <taxon>Pseudomonadati</taxon>
        <taxon>Pseudomonadota</taxon>
        <taxon>Alphaproteobacteria</taxon>
        <taxon>Acetobacterales</taxon>
        <taxon>Roseomonadaceae</taxon>
        <taxon>Sediminicoccus</taxon>
    </lineage>
</organism>
<evidence type="ECO:0000256" key="3">
    <source>
        <dbReference type="ARBA" id="ARBA00022729"/>
    </source>
</evidence>
<keyword evidence="3 4" id="KW-0732">Signal</keyword>
<comment type="similarity">
    <text evidence="2">Belongs to the bacterial solute-binding protein SsuA/TauA family.</text>
</comment>
<protein>
    <submittedName>
        <fullName evidence="6">ABC transporter substrate-binding protein</fullName>
    </submittedName>
</protein>
<dbReference type="PANTHER" id="PTHR30024">
    <property type="entry name" value="ALIPHATIC SULFONATES-BINDING PROTEIN-RELATED"/>
    <property type="match status" value="1"/>
</dbReference>
<feature type="signal peptide" evidence="4">
    <location>
        <begin position="1"/>
        <end position="24"/>
    </location>
</feature>
<sequence>MLRRTFTGGLVAAGLALGAMPAMAQQTTRLNISMQPALYSMVPLHLATEQGWWRQMGIEPNFSSFPAGPPQIAAAAAGTWDVGITGSAPGVLGAARFNIRTIAISNDESATNVLMARRDQVEAIRANPASLRGQRVLITVNTTVDYVLQNCLRRWNIPRNDLQVVNLNQAQILSAFSTGEGRLAGLWAPNIYTAEERMNAVPLCSGSDADAIVPGNIIVREEFLNRNPDMVARYLAVILRGIAWMKANPDQTIQVMNRFYQAGGVTVTEAALRAEVARRPIFGLEEQLRLMSRANGPSQADRWYAGLGEFLQQVGTVPTAPPVTAYLTDAVLRRIADNPQLRAFALNQ</sequence>
<evidence type="ECO:0000259" key="5">
    <source>
        <dbReference type="Pfam" id="PF09084"/>
    </source>
</evidence>
<reference evidence="6 7" key="1">
    <citation type="submission" date="2023-11" db="EMBL/GenBank/DDBJ databases">
        <title>Arctic aerobic anoxygenic photoheterotroph Sediminicoccus rosea KRV36 adapts its photosynthesis to long days of polar summer.</title>
        <authorList>
            <person name="Tomasch J."/>
            <person name="Kopejtka K."/>
            <person name="Bily T."/>
            <person name="Gardiner A.T."/>
            <person name="Gardian Z."/>
            <person name="Shivaramu S."/>
            <person name="Koblizek M."/>
            <person name="Engelhardt F."/>
            <person name="Kaftan D."/>
        </authorList>
    </citation>
    <scope>NUCLEOTIDE SEQUENCE [LARGE SCALE GENOMIC DNA]</scope>
    <source>
        <strain evidence="6 7">R-30</strain>
    </source>
</reference>
<comment type="subcellular location">
    <subcellularLocation>
        <location evidence="1">Periplasm</location>
    </subcellularLocation>
</comment>
<evidence type="ECO:0000256" key="4">
    <source>
        <dbReference type="SAM" id="SignalP"/>
    </source>
</evidence>
<dbReference type="Proteomes" id="UP001305521">
    <property type="component" value="Chromosome"/>
</dbReference>
<keyword evidence="7" id="KW-1185">Reference proteome</keyword>
<name>A0ABZ0PQ93_9PROT</name>
<feature type="chain" id="PRO_5045427434" evidence="4">
    <location>
        <begin position="25"/>
        <end position="348"/>
    </location>
</feature>
<evidence type="ECO:0000313" key="7">
    <source>
        <dbReference type="Proteomes" id="UP001305521"/>
    </source>
</evidence>
<dbReference type="RefSeq" id="WP_318651218.1">
    <property type="nucleotide sequence ID" value="NZ_CP137852.1"/>
</dbReference>
<feature type="domain" description="SsuA/THI5-like" evidence="5">
    <location>
        <begin position="42"/>
        <end position="251"/>
    </location>
</feature>
<dbReference type="InterPro" id="IPR015168">
    <property type="entry name" value="SsuA/THI5"/>
</dbReference>
<dbReference type="PANTHER" id="PTHR30024:SF47">
    <property type="entry name" value="TAURINE-BINDING PERIPLASMIC PROTEIN"/>
    <property type="match status" value="1"/>
</dbReference>
<dbReference type="SUPFAM" id="SSF53850">
    <property type="entry name" value="Periplasmic binding protein-like II"/>
    <property type="match status" value="1"/>
</dbReference>
<proteinExistence type="inferred from homology"/>
<gene>
    <name evidence="6" type="ORF">R9Z33_10365</name>
</gene>